<evidence type="ECO:0000256" key="2">
    <source>
        <dbReference type="SAM" id="MobiDB-lite"/>
    </source>
</evidence>
<evidence type="ECO:0000259" key="3">
    <source>
        <dbReference type="SMART" id="SM00385"/>
    </source>
</evidence>
<feature type="compositionally biased region" description="Basic and acidic residues" evidence="2">
    <location>
        <begin position="398"/>
        <end position="417"/>
    </location>
</feature>
<dbReference type="PIRSF" id="PIRSF036580">
    <property type="entry name" value="Cyclin_L"/>
    <property type="match status" value="1"/>
</dbReference>
<feature type="compositionally biased region" description="Basic and acidic residues" evidence="2">
    <location>
        <begin position="289"/>
        <end position="307"/>
    </location>
</feature>
<dbReference type="SUPFAM" id="SSF47954">
    <property type="entry name" value="Cyclin-like"/>
    <property type="match status" value="2"/>
</dbReference>
<dbReference type="Proteomes" id="UP001157974">
    <property type="component" value="Unassembled WGS sequence"/>
</dbReference>
<keyword evidence="1" id="KW-0195">Cyclin</keyword>
<dbReference type="SMART" id="SM00385">
    <property type="entry name" value="CYCLIN"/>
    <property type="match status" value="1"/>
</dbReference>
<protein>
    <recommendedName>
        <fullName evidence="3">Cyclin-like domain-containing protein</fullName>
    </recommendedName>
</protein>
<dbReference type="InterPro" id="IPR036915">
    <property type="entry name" value="Cyclin-like_sf"/>
</dbReference>
<dbReference type="CDD" id="cd20533">
    <property type="entry name" value="CYCLIN_CCNL_rpt2"/>
    <property type="match status" value="1"/>
</dbReference>
<dbReference type="InterPro" id="IPR006671">
    <property type="entry name" value="Cyclin_N"/>
</dbReference>
<feature type="compositionally biased region" description="Basic residues" evidence="2">
    <location>
        <begin position="467"/>
        <end position="487"/>
    </location>
</feature>
<dbReference type="EMBL" id="JAMWBK010000010">
    <property type="protein sequence ID" value="KAJ8901835.1"/>
    <property type="molecule type" value="Genomic_DNA"/>
</dbReference>
<dbReference type="GO" id="GO:0006357">
    <property type="term" value="P:regulation of transcription by RNA polymerase II"/>
    <property type="evidence" value="ECO:0007669"/>
    <property type="project" value="InterPro"/>
</dbReference>
<comment type="similarity">
    <text evidence="1">Belongs to the cyclin family.</text>
</comment>
<dbReference type="CDD" id="cd20532">
    <property type="entry name" value="CYCLIN_CCNL_rpt1"/>
    <property type="match status" value="1"/>
</dbReference>
<dbReference type="Pfam" id="PF21797">
    <property type="entry name" value="CycT2-like_C"/>
    <property type="match status" value="1"/>
</dbReference>
<feature type="domain" description="Cyclin-like" evidence="3">
    <location>
        <begin position="41"/>
        <end position="153"/>
    </location>
</feature>
<name>A0AAV8UH52_9RHOD</name>
<feature type="compositionally biased region" description="Basic and acidic residues" evidence="2">
    <location>
        <begin position="424"/>
        <end position="466"/>
    </location>
</feature>
<feature type="compositionally biased region" description="Basic and acidic residues" evidence="2">
    <location>
        <begin position="317"/>
        <end position="375"/>
    </location>
</feature>
<evidence type="ECO:0000313" key="4">
    <source>
        <dbReference type="EMBL" id="KAJ8901835.1"/>
    </source>
</evidence>
<reference evidence="4 5" key="1">
    <citation type="journal article" date="2023" name="Nat. Commun.">
        <title>Origin of minicircular mitochondrial genomes in red algae.</title>
        <authorList>
            <person name="Lee Y."/>
            <person name="Cho C.H."/>
            <person name="Lee Y.M."/>
            <person name="Park S.I."/>
            <person name="Yang J.H."/>
            <person name="West J.A."/>
            <person name="Bhattacharya D."/>
            <person name="Yoon H.S."/>
        </authorList>
    </citation>
    <scope>NUCLEOTIDE SEQUENCE [LARGE SCALE GENOMIC DNA]</scope>
    <source>
        <strain evidence="4 5">CCMP1338</strain>
        <tissue evidence="4">Whole cell</tissue>
    </source>
</reference>
<evidence type="ECO:0000313" key="5">
    <source>
        <dbReference type="Proteomes" id="UP001157974"/>
    </source>
</evidence>
<dbReference type="Pfam" id="PF00134">
    <property type="entry name" value="Cyclin_N"/>
    <property type="match status" value="1"/>
</dbReference>
<sequence>MGTRVVLNSFYLDERTSKSTPSRKDGVSEVVENTQRAFACGLIQEAGILLELPQIVMATAQVLFHRFYHRVSMKKFSHLWTAAAALFLAAKVEENPRRVREVVTTVHHRLVKNEIKSNPDKYKDAVAFPVDLSGTNYFEWKFTVARTEMYILKELGFVLHVEHPHKFILIYVNTMKEHSNPTKEAEDRWKRLLQNAWNNANDALRTDVCVRYEPEVIACACIRLATKPSRMKLPDQENAGWWLVFGVSEDALSAVEAEIDNIHVSANNLPFEELTKELVLEDIMREVSKNTRKDQRPPGHSIGKDEEAVTVNGKSTVRTEKVHVGEREGDATKRFQRREGSGKHAHDQDVESRKRQRTEQFSRASKHSDGKRDSDDLNSTLRNEGGRDGKYSDGSAEYSKRRYRDEEARGRDPPRDSWRRRRNDSRERRYNRRENSEERSNERPSGRDYDRSRSQRRDSRYNDVRDRRRHYRYRYRSSSRSRSRSLSRSRDRFRSRSRSR</sequence>
<feature type="region of interest" description="Disordered" evidence="2">
    <location>
        <begin position="289"/>
        <end position="500"/>
    </location>
</feature>
<dbReference type="AlphaFoldDB" id="A0AAV8UH52"/>
<comment type="caution">
    <text evidence="4">The sequence shown here is derived from an EMBL/GenBank/DDBJ whole genome shotgun (WGS) entry which is preliminary data.</text>
</comment>
<dbReference type="Gene3D" id="1.10.472.10">
    <property type="entry name" value="Cyclin-like"/>
    <property type="match status" value="2"/>
</dbReference>
<dbReference type="GO" id="GO:0016538">
    <property type="term" value="F:cyclin-dependent protein serine/threonine kinase regulator activity"/>
    <property type="evidence" value="ECO:0007669"/>
    <property type="project" value="InterPro"/>
</dbReference>
<dbReference type="InterPro" id="IPR043198">
    <property type="entry name" value="Cyclin/Ssn8"/>
</dbReference>
<keyword evidence="5" id="KW-1185">Reference proteome</keyword>
<dbReference type="PANTHER" id="PTHR10026">
    <property type="entry name" value="CYCLIN"/>
    <property type="match status" value="1"/>
</dbReference>
<organism evidence="4 5">
    <name type="scientific">Rhodosorus marinus</name>
    <dbReference type="NCBI Taxonomy" id="101924"/>
    <lineage>
        <taxon>Eukaryota</taxon>
        <taxon>Rhodophyta</taxon>
        <taxon>Stylonematophyceae</taxon>
        <taxon>Stylonematales</taxon>
        <taxon>Stylonemataceae</taxon>
        <taxon>Rhodosorus</taxon>
    </lineage>
</organism>
<gene>
    <name evidence="4" type="ORF">NDN08_004040</name>
</gene>
<evidence type="ECO:0000256" key="1">
    <source>
        <dbReference type="RuleBase" id="RU000383"/>
    </source>
</evidence>
<dbReference type="InterPro" id="IPR013763">
    <property type="entry name" value="Cyclin-like_dom"/>
</dbReference>
<accession>A0AAV8UH52</accession>
<proteinExistence type="inferred from homology"/>